<feature type="region of interest" description="Disordered" evidence="1">
    <location>
        <begin position="129"/>
        <end position="178"/>
    </location>
</feature>
<dbReference type="EMBL" id="HBHK01022419">
    <property type="protein sequence ID" value="CAD9700387.1"/>
    <property type="molecule type" value="Transcribed_RNA"/>
</dbReference>
<dbReference type="AlphaFoldDB" id="A0A7S2SJS6"/>
<feature type="compositionally biased region" description="Basic and acidic residues" evidence="1">
    <location>
        <begin position="165"/>
        <end position="178"/>
    </location>
</feature>
<feature type="region of interest" description="Disordered" evidence="1">
    <location>
        <begin position="222"/>
        <end position="247"/>
    </location>
</feature>
<name>A0A7S2SJS6_9STRA</name>
<reference evidence="2" key="1">
    <citation type="submission" date="2021-01" db="EMBL/GenBank/DDBJ databases">
        <authorList>
            <person name="Corre E."/>
            <person name="Pelletier E."/>
            <person name="Niang G."/>
            <person name="Scheremetjew M."/>
            <person name="Finn R."/>
            <person name="Kale V."/>
            <person name="Holt S."/>
            <person name="Cochrane G."/>
            <person name="Meng A."/>
            <person name="Brown T."/>
            <person name="Cohen L."/>
        </authorList>
    </citation>
    <scope>NUCLEOTIDE SEQUENCE</scope>
    <source>
        <strain evidence="2">NY070348D</strain>
    </source>
</reference>
<proteinExistence type="predicted"/>
<evidence type="ECO:0000256" key="1">
    <source>
        <dbReference type="SAM" id="MobiDB-lite"/>
    </source>
</evidence>
<evidence type="ECO:0000313" key="2">
    <source>
        <dbReference type="EMBL" id="CAD9700387.1"/>
    </source>
</evidence>
<sequence>MYEVGLEFGGNLGFHAIGGEDLRVGSKWSLPGPILLGDCSRTDLNRSGVLSASRKGGLKPAPKPKQPKATAGKSKSGWNDDVHVETLFDPKLEKRLLDRRKEVKTEHSKLTKQAWDSDTKVDNILFGMPKTVRVHKKKSPVQVQKKKRKKKAVLRKRPLSRSKKKDSPRASEPVERVPEKEENFENVVIVRDGPHARKIKMNTVGVNTTVDKQKEHPVIQVSSKGTSTNVGSSPVRQRKKTCKNKSTVEKSVQVDKERENIVRQKGEQLVHLEKSVLRKWSHLKLENIEDLLVQIPEKETPTMRKRDTWTLNQVTLERILENRQEFIHHRSLVEASLAGTGMSQHQIVESLVDILYAQYVSEISTEVASCCDIIGDTIFQSC</sequence>
<feature type="compositionally biased region" description="Basic residues" evidence="1">
    <location>
        <begin position="132"/>
        <end position="164"/>
    </location>
</feature>
<gene>
    <name evidence="2" type="ORF">QSP1433_LOCUS14229</name>
</gene>
<accession>A0A7S2SJS6</accession>
<feature type="compositionally biased region" description="Polar residues" evidence="1">
    <location>
        <begin position="222"/>
        <end position="235"/>
    </location>
</feature>
<protein>
    <submittedName>
        <fullName evidence="2">Uncharacterized protein</fullName>
    </submittedName>
</protein>
<organism evidence="2">
    <name type="scientific">Mucochytrium quahogii</name>
    <dbReference type="NCBI Taxonomy" id="96639"/>
    <lineage>
        <taxon>Eukaryota</taxon>
        <taxon>Sar</taxon>
        <taxon>Stramenopiles</taxon>
        <taxon>Bigyra</taxon>
        <taxon>Labyrinthulomycetes</taxon>
        <taxon>Thraustochytrida</taxon>
        <taxon>Thraustochytriidae</taxon>
        <taxon>Mucochytrium</taxon>
    </lineage>
</organism>
<feature type="region of interest" description="Disordered" evidence="1">
    <location>
        <begin position="50"/>
        <end position="79"/>
    </location>
</feature>